<reference evidence="1 4" key="2">
    <citation type="submission" date="2020-12" db="EMBL/GenBank/DDBJ databases">
        <title>Genomic analysis of Staphylococcus felis from a cat with skin infection.</title>
        <authorList>
            <person name="Aslantas O."/>
            <person name="Keskin O."/>
            <person name="Buyukaltay K."/>
            <person name="Gullu Yucetepe A."/>
        </authorList>
    </citation>
    <scope>NUCLEOTIDE SEQUENCE [LARGE SCALE GENOMIC DNA]</scope>
    <source>
        <strain evidence="1 4">HARRANVET</strain>
    </source>
</reference>
<dbReference type="PANTHER" id="PTHR38433">
    <property type="match status" value="1"/>
</dbReference>
<evidence type="ECO:0000313" key="4">
    <source>
        <dbReference type="Proteomes" id="UP000597038"/>
    </source>
</evidence>
<dbReference type="Proteomes" id="UP000256337">
    <property type="component" value="Unassembled WGS sequence"/>
</dbReference>
<evidence type="ECO:0000313" key="1">
    <source>
        <dbReference type="EMBL" id="MBH9582101.1"/>
    </source>
</evidence>
<protein>
    <submittedName>
        <fullName evidence="2">DUF1641 domain-containing protein</fullName>
    </submittedName>
</protein>
<name>A0AAX1RWB0_9STAP</name>
<sequence>MAERISKIKKIEKTDAQLKAESLDEVTSAIAENKDSILKAIDLIGVLDEAKILDALKGAVKQRGVITEKIVTELNKDQYSGILHNMGQMLFLLGSLDTDELSVLLNKVNKGLRVANQANPNARSSVSGLVKVLKDDEINQSLTYFLNILKGMSR</sequence>
<evidence type="ECO:0000313" key="2">
    <source>
        <dbReference type="EMBL" id="REI23319.1"/>
    </source>
</evidence>
<reference evidence="2 3" key="1">
    <citation type="journal article" date="2018" name="Vet. Microbiol.">
        <title>Characterisation of Staphylococcus felis isolated from cats using whole genome sequencing.</title>
        <authorList>
            <person name="Worthing K."/>
            <person name="Pang S."/>
            <person name="Trott D.J."/>
            <person name="Abraham S."/>
            <person name="Coombs G.W."/>
            <person name="Jordan D."/>
            <person name="McIntyre L."/>
            <person name="Davies M.R."/>
            <person name="Norris J."/>
        </authorList>
    </citation>
    <scope>NUCLEOTIDE SEQUENCE [LARGE SCALE GENOMIC DNA]</scope>
    <source>
        <strain evidence="2 3">F25</strain>
    </source>
</reference>
<dbReference type="RefSeq" id="WP_115856745.1">
    <property type="nucleotide sequence ID" value="NZ_CAJUZR010000032.1"/>
</dbReference>
<comment type="caution">
    <text evidence="2">The sequence shown here is derived from an EMBL/GenBank/DDBJ whole genome shotgun (WGS) entry which is preliminary data.</text>
</comment>
<organism evidence="2 3">
    <name type="scientific">Staphylococcus felis</name>
    <dbReference type="NCBI Taxonomy" id="46127"/>
    <lineage>
        <taxon>Bacteria</taxon>
        <taxon>Bacillati</taxon>
        <taxon>Bacillota</taxon>
        <taxon>Bacilli</taxon>
        <taxon>Bacillales</taxon>
        <taxon>Staphylococcaceae</taxon>
        <taxon>Staphylococcus</taxon>
    </lineage>
</organism>
<dbReference type="AlphaFoldDB" id="A0AAX1RWB0"/>
<dbReference type="Pfam" id="PF07849">
    <property type="entry name" value="DUF1641"/>
    <property type="match status" value="1"/>
</dbReference>
<proteinExistence type="predicted"/>
<dbReference type="EMBL" id="QKYD01000071">
    <property type="protein sequence ID" value="REI23319.1"/>
    <property type="molecule type" value="Genomic_DNA"/>
</dbReference>
<accession>A0AAX1RWB0</accession>
<dbReference type="InterPro" id="IPR012440">
    <property type="entry name" value="DUF1641"/>
</dbReference>
<gene>
    <name evidence="2" type="ORF">DOS76_04135</name>
    <name evidence="1" type="ORF">I9026_12040</name>
</gene>
<evidence type="ECO:0000313" key="3">
    <source>
        <dbReference type="Proteomes" id="UP000256337"/>
    </source>
</evidence>
<dbReference type="Proteomes" id="UP000597038">
    <property type="component" value="Unassembled WGS sequence"/>
</dbReference>
<keyword evidence="4" id="KW-1185">Reference proteome</keyword>
<dbReference type="EMBL" id="JAEDAQ010000031">
    <property type="protein sequence ID" value="MBH9582101.1"/>
    <property type="molecule type" value="Genomic_DNA"/>
</dbReference>
<dbReference type="PANTHER" id="PTHR38433:SF1">
    <property type="entry name" value="DUF1641 DOMAIN-CONTAINING PROTEIN"/>
    <property type="match status" value="1"/>
</dbReference>